<feature type="signal peptide" evidence="14">
    <location>
        <begin position="1"/>
        <end position="26"/>
    </location>
</feature>
<keyword evidence="4" id="KW-1017">Isopeptide bond</keyword>
<evidence type="ECO:0000256" key="14">
    <source>
        <dbReference type="SAM" id="SignalP"/>
    </source>
</evidence>
<comment type="function">
    <text evidence="12">Non-catalytic component of the NSL histone acetyltransferase complex, a multiprotein complex that mediates histone H4 acetylation at 'Lys-5'- and 'Lys-8' (H4K5ac and H4K8ac) at transcription start sites and promotes transcription initiation. Required for NSL complex stability and for transcription of intraciliary transport genes in both ciliated and non-ciliated cells by regulating histone H4 acetylation at 'Lys-5'- and 'Lys-12' (H4K5ac and H4K12ac). This is necessary for cilium assembly in ciliated cells and for organization of the microtubule cytoskeleton in non-ciliated cells. Required within the NSL complex to maintain nuclear architecture stability by promoting KAT8-mediated acetylation of lamin LMNA.</text>
</comment>
<dbReference type="GO" id="GO:0005739">
    <property type="term" value="C:mitochondrion"/>
    <property type="evidence" value="ECO:0007669"/>
    <property type="project" value="UniProtKB-SubCell"/>
</dbReference>
<accession>A0A9P0G199</accession>
<dbReference type="InterPro" id="IPR026316">
    <property type="entry name" value="NSL2"/>
</dbReference>
<evidence type="ECO:0000259" key="15">
    <source>
        <dbReference type="Pfam" id="PF13891"/>
    </source>
</evidence>
<evidence type="ECO:0000256" key="2">
    <source>
        <dbReference type="ARBA" id="ARBA00004173"/>
    </source>
</evidence>
<dbReference type="Proteomes" id="UP001152759">
    <property type="component" value="Chromosome 2"/>
</dbReference>
<evidence type="ECO:0000256" key="3">
    <source>
        <dbReference type="ARBA" id="ARBA00015508"/>
    </source>
</evidence>
<keyword evidence="5" id="KW-0597">Phosphoprotein</keyword>
<dbReference type="GO" id="GO:0005634">
    <property type="term" value="C:nucleus"/>
    <property type="evidence" value="ECO:0007669"/>
    <property type="project" value="UniProtKB-SubCell"/>
</dbReference>
<dbReference type="PANTHER" id="PTHR13453:SF1">
    <property type="entry name" value="KAT8 REGULATORY NSL COMPLEX SUBUNIT 2"/>
    <property type="match status" value="1"/>
</dbReference>
<evidence type="ECO:0000256" key="13">
    <source>
        <dbReference type="ARBA" id="ARBA00093543"/>
    </source>
</evidence>
<evidence type="ECO:0000256" key="7">
    <source>
        <dbReference type="ARBA" id="ARBA00022853"/>
    </source>
</evidence>
<sequence>MNKCRMSMVSLLLVYFCFHSFFPVHVKNFPQILLLCYRCSSPILSPLAMKPFQEKEPSLSSEVEIINFAPYSNPVSVDSSHGSETESADEDECLKFFSDEEDCSKKKIISQFIDVDATPVSVQQSSLHYDSDSDTDIEEAILDFSTLDQNVMDSSSDEYFDGFEDDDPLRHAEVYTEEEMVALARNKMDRLKTLFIDQVKRLQYILQRKRHSYLQSLKKEKEIYGSIHSQIRKSPAEEKLYQKLKALNSYHKRNGVEAVLRKKSLEKRSKTVNGRKGCSGNKCIYTEEDVRCGAKVLPLSKYCLKHILEDQNQALFRVCNSQCADLPCREPISVFLENSYCVFHNRHMPPLPHLTLNGVEKKE</sequence>
<gene>
    <name evidence="16" type="ORF">BEMITA_LOCUS3445</name>
</gene>
<evidence type="ECO:0000256" key="8">
    <source>
        <dbReference type="ARBA" id="ARBA00023128"/>
    </source>
</evidence>
<keyword evidence="14" id="KW-0732">Signal</keyword>
<comment type="subcellular location">
    <subcellularLocation>
        <location evidence="2">Mitochondrion</location>
    </subcellularLocation>
    <subcellularLocation>
        <location evidence="1">Nucleus</location>
    </subcellularLocation>
</comment>
<evidence type="ECO:0000313" key="16">
    <source>
        <dbReference type="EMBL" id="CAH0765185.1"/>
    </source>
</evidence>
<dbReference type="GO" id="GO:0006325">
    <property type="term" value="P:chromatin organization"/>
    <property type="evidence" value="ECO:0007669"/>
    <property type="project" value="UniProtKB-KW"/>
</dbReference>
<comment type="subunit">
    <text evidence="13">Component of the NSL complex at least composed of KAT8/MOF, KANSL1, KANSL2, KANSL3, MCRS1, PHF20, OGT1/OGT, WDR5 and HCFC1.</text>
</comment>
<keyword evidence="7" id="KW-0156">Chromatin regulator</keyword>
<reference evidence="16" key="1">
    <citation type="submission" date="2021-12" db="EMBL/GenBank/DDBJ databases">
        <authorList>
            <person name="King R."/>
        </authorList>
    </citation>
    <scope>NUCLEOTIDE SEQUENCE</scope>
</reference>
<keyword evidence="6" id="KW-0832">Ubl conjugation</keyword>
<evidence type="ECO:0000256" key="5">
    <source>
        <dbReference type="ARBA" id="ARBA00022553"/>
    </source>
</evidence>
<dbReference type="InterPro" id="IPR025927">
    <property type="entry name" value="Znf_KANL2-like"/>
</dbReference>
<organism evidence="16 17">
    <name type="scientific">Bemisia tabaci</name>
    <name type="common">Sweetpotato whitefly</name>
    <name type="synonym">Aleurodes tabaci</name>
    <dbReference type="NCBI Taxonomy" id="7038"/>
    <lineage>
        <taxon>Eukaryota</taxon>
        <taxon>Metazoa</taxon>
        <taxon>Ecdysozoa</taxon>
        <taxon>Arthropoda</taxon>
        <taxon>Hexapoda</taxon>
        <taxon>Insecta</taxon>
        <taxon>Pterygota</taxon>
        <taxon>Neoptera</taxon>
        <taxon>Paraneoptera</taxon>
        <taxon>Hemiptera</taxon>
        <taxon>Sternorrhyncha</taxon>
        <taxon>Aleyrodoidea</taxon>
        <taxon>Aleyrodidae</taxon>
        <taxon>Aleyrodinae</taxon>
        <taxon>Bemisia</taxon>
    </lineage>
</organism>
<dbReference type="Pfam" id="PF13891">
    <property type="entry name" value="zf-C3HC3H_KANSL2"/>
    <property type="match status" value="1"/>
</dbReference>
<feature type="non-terminal residue" evidence="16">
    <location>
        <position position="1"/>
    </location>
</feature>
<dbReference type="GO" id="GO:0044545">
    <property type="term" value="C:NSL complex"/>
    <property type="evidence" value="ECO:0007669"/>
    <property type="project" value="TreeGrafter"/>
</dbReference>
<evidence type="ECO:0000256" key="11">
    <source>
        <dbReference type="ARBA" id="ARBA00033378"/>
    </source>
</evidence>
<feature type="chain" id="PRO_5040255307" description="KAT8 regulatory NSL complex subunit 2" evidence="14">
    <location>
        <begin position="27"/>
        <end position="363"/>
    </location>
</feature>
<feature type="domain" description="KANL2-like probable zinc-finger" evidence="15">
    <location>
        <begin position="283"/>
        <end position="345"/>
    </location>
</feature>
<protein>
    <recommendedName>
        <fullName evidence="3">KAT8 regulatory NSL complex subunit 2</fullName>
    </recommendedName>
    <alternativeName>
        <fullName evidence="11">NSL complex protein NSL2</fullName>
    </alternativeName>
    <alternativeName>
        <fullName evidence="10">Non-specific lethal 2 homolog</fullName>
    </alternativeName>
</protein>
<evidence type="ECO:0000256" key="10">
    <source>
        <dbReference type="ARBA" id="ARBA00032947"/>
    </source>
</evidence>
<keyword evidence="9" id="KW-0539">Nucleus</keyword>
<evidence type="ECO:0000256" key="4">
    <source>
        <dbReference type="ARBA" id="ARBA00022499"/>
    </source>
</evidence>
<evidence type="ECO:0000256" key="1">
    <source>
        <dbReference type="ARBA" id="ARBA00004123"/>
    </source>
</evidence>
<name>A0A9P0G199_BEMTA</name>
<evidence type="ECO:0000256" key="6">
    <source>
        <dbReference type="ARBA" id="ARBA00022843"/>
    </source>
</evidence>
<evidence type="ECO:0000256" key="12">
    <source>
        <dbReference type="ARBA" id="ARBA00093359"/>
    </source>
</evidence>
<keyword evidence="17" id="KW-1185">Reference proteome</keyword>
<evidence type="ECO:0000313" key="17">
    <source>
        <dbReference type="Proteomes" id="UP001152759"/>
    </source>
</evidence>
<proteinExistence type="predicted"/>
<dbReference type="AlphaFoldDB" id="A0A9P0G199"/>
<dbReference type="EMBL" id="OU963863">
    <property type="protein sequence ID" value="CAH0765185.1"/>
    <property type="molecule type" value="Genomic_DNA"/>
</dbReference>
<evidence type="ECO:0000256" key="9">
    <source>
        <dbReference type="ARBA" id="ARBA00023242"/>
    </source>
</evidence>
<keyword evidence="8" id="KW-0496">Mitochondrion</keyword>
<dbReference type="PANTHER" id="PTHR13453">
    <property type="entry name" value="KAT8 REGULATORY NSL COMPLEX SUBUNIT 2"/>
    <property type="match status" value="1"/>
</dbReference>